<comment type="caution">
    <text evidence="2">The sequence shown here is derived from an EMBL/GenBank/DDBJ whole genome shotgun (WGS) entry which is preliminary data.</text>
</comment>
<dbReference type="CDD" id="cd02440">
    <property type="entry name" value="AdoMet_MTases"/>
    <property type="match status" value="1"/>
</dbReference>
<dbReference type="InterPro" id="IPR041698">
    <property type="entry name" value="Methyltransf_25"/>
</dbReference>
<sequence length="239" mass="26890">MNTDWMNEEVSNLFEQYDNYLEDRLGYTPLIENLKESLGQNISVLDYGCGGGKVSRRLIAGGIQTVTGVDISQAMVDKASSHINRGNSSYHQIKTGVLDFKDNTFDAAICCYVFIGSSKKSDLLKIAKEIHRTLKPGGIFYVLDNNPDSAGIKFSSFMSGDLNKKYNDGEIKPVYLDLPNGSVFKISDTHWHKDTYYKILNEAGFKTIELFEHSDVDALKDTEDLRCYPPFAMFKATKF</sequence>
<dbReference type="PANTHER" id="PTHR42912:SF93">
    <property type="entry name" value="N6-ADENOSINE-METHYLTRANSFERASE TMT1A"/>
    <property type="match status" value="1"/>
</dbReference>
<evidence type="ECO:0000313" key="3">
    <source>
        <dbReference type="Proteomes" id="UP000023464"/>
    </source>
</evidence>
<dbReference type="Pfam" id="PF13649">
    <property type="entry name" value="Methyltransf_25"/>
    <property type="match status" value="1"/>
</dbReference>
<dbReference type="AlphaFoldDB" id="A0A022PHF1"/>
<keyword evidence="2" id="KW-0808">Transferase</keyword>
<keyword evidence="3" id="KW-1185">Reference proteome</keyword>
<dbReference type="PATRIC" id="fig|1393736.3.peg.3225"/>
<gene>
    <name evidence="2" type="ORF">BA1DRAFT_03145</name>
</gene>
<proteinExistence type="predicted"/>
<dbReference type="Gene3D" id="3.40.50.150">
    <property type="entry name" value="Vaccinia Virus protein VP39"/>
    <property type="match status" value="1"/>
</dbReference>
<dbReference type="GO" id="GO:0032259">
    <property type="term" value="P:methylation"/>
    <property type="evidence" value="ECO:0007669"/>
    <property type="project" value="UniProtKB-KW"/>
</dbReference>
<evidence type="ECO:0000313" key="2">
    <source>
        <dbReference type="EMBL" id="EYU14348.1"/>
    </source>
</evidence>
<dbReference type="InterPro" id="IPR029063">
    <property type="entry name" value="SAM-dependent_MTases_sf"/>
</dbReference>
<dbReference type="RefSeq" id="WP_036780760.1">
    <property type="nucleotide sequence ID" value="NZ_CAWLTM010000065.1"/>
</dbReference>
<keyword evidence="2" id="KW-0489">Methyltransferase</keyword>
<organism evidence="2 3">
    <name type="scientific">Photorhabdus aegyptia</name>
    <dbReference type="NCBI Taxonomy" id="2805098"/>
    <lineage>
        <taxon>Bacteria</taxon>
        <taxon>Pseudomonadati</taxon>
        <taxon>Pseudomonadota</taxon>
        <taxon>Gammaproteobacteria</taxon>
        <taxon>Enterobacterales</taxon>
        <taxon>Morganellaceae</taxon>
        <taxon>Photorhabdus</taxon>
    </lineage>
</organism>
<protein>
    <submittedName>
        <fullName evidence="2">Methylase involved in ubiquinone/menaquinone biosynthesis</fullName>
    </submittedName>
</protein>
<reference evidence="2 3" key="1">
    <citation type="submission" date="2014-03" db="EMBL/GenBank/DDBJ databases">
        <title>Draft Genome of Photorhabdus luminescens BA1, an Egyptian Isolate.</title>
        <authorList>
            <person name="Ghazal S."/>
            <person name="Hurst S.G.IV."/>
            <person name="Morris K."/>
            <person name="Thomas K."/>
            <person name="Tisa L.S."/>
        </authorList>
    </citation>
    <scope>NUCLEOTIDE SEQUENCE [LARGE SCALE GENOMIC DNA]</scope>
    <source>
        <strain evidence="2 3">BA1</strain>
    </source>
</reference>
<name>A0A022PHF1_9GAMM</name>
<dbReference type="Proteomes" id="UP000023464">
    <property type="component" value="Unassembled WGS sequence"/>
</dbReference>
<dbReference type="SUPFAM" id="SSF53335">
    <property type="entry name" value="S-adenosyl-L-methionine-dependent methyltransferases"/>
    <property type="match status" value="1"/>
</dbReference>
<feature type="domain" description="Methyltransferase" evidence="1">
    <location>
        <begin position="44"/>
        <end position="138"/>
    </location>
</feature>
<evidence type="ECO:0000259" key="1">
    <source>
        <dbReference type="Pfam" id="PF13649"/>
    </source>
</evidence>
<dbReference type="EMBL" id="JFGV01000050">
    <property type="protein sequence ID" value="EYU14348.1"/>
    <property type="molecule type" value="Genomic_DNA"/>
</dbReference>
<keyword evidence="2" id="KW-0830">Ubiquinone</keyword>
<dbReference type="InterPro" id="IPR050508">
    <property type="entry name" value="Methyltransf_Superfamily"/>
</dbReference>
<accession>A0A022PHF1</accession>
<dbReference type="PANTHER" id="PTHR42912">
    <property type="entry name" value="METHYLTRANSFERASE"/>
    <property type="match status" value="1"/>
</dbReference>
<dbReference type="GO" id="GO:0008168">
    <property type="term" value="F:methyltransferase activity"/>
    <property type="evidence" value="ECO:0007669"/>
    <property type="project" value="UniProtKB-KW"/>
</dbReference>